<comment type="caution">
    <text evidence="4">The sequence shown here is derived from an EMBL/GenBank/DDBJ whole genome shotgun (WGS) entry which is preliminary data.</text>
</comment>
<evidence type="ECO:0000256" key="1">
    <source>
        <dbReference type="ARBA" id="ARBA00022729"/>
    </source>
</evidence>
<dbReference type="Proteomes" id="UP000663845">
    <property type="component" value="Unassembled WGS sequence"/>
</dbReference>
<evidence type="ECO:0000313" key="5">
    <source>
        <dbReference type="Proteomes" id="UP000663845"/>
    </source>
</evidence>
<dbReference type="InterPro" id="IPR028994">
    <property type="entry name" value="Integrin_alpha_N"/>
</dbReference>
<dbReference type="AlphaFoldDB" id="A0A815KWG8"/>
<evidence type="ECO:0000256" key="2">
    <source>
        <dbReference type="ARBA" id="ARBA00023157"/>
    </source>
</evidence>
<dbReference type="Gene3D" id="2.60.120.200">
    <property type="match status" value="4"/>
</dbReference>
<feature type="domain" description="LamG-like jellyroll fold" evidence="3">
    <location>
        <begin position="253"/>
        <end position="394"/>
    </location>
</feature>
<dbReference type="PANTHER" id="PTHR46580">
    <property type="entry name" value="SENSOR KINASE-RELATED"/>
    <property type="match status" value="1"/>
</dbReference>
<dbReference type="Pfam" id="PF13517">
    <property type="entry name" value="FG-GAP_3"/>
    <property type="match status" value="4"/>
</dbReference>
<sequence length="1267" mass="135627">MDNNAVDIISGLNGKGINSPTYVTPGITGSGYALKLIRSSHQYVTIPTYKSFVNTSFTVEMWIYPIILNSGELFGLFNQYDTSAGDHSLQMMIRGLQMTFDFYADGVTGTTSLTTYTWYHAAFVYDYPSKTQTVYLNGYQDASRISNQPYLGMAGPINIGMYQNGCSYIFSYIDQVSLTMAAKSADDILNDATLASWHSFDSGITYDSGPNKLQGKPVGVTLAPGKVNQGLNFSLSASYYQIPGYVLIGVKSSSFSMSLWVQRTSTGGGTLVHYSVQTNGKGWCIVPIGFSSAGNIIATVWAPQNQVTGPILSVNTWTHIATTYSQTYGLTLYVNGVFVGSTAPQSNDAPDTAIILILGNSLGGGGCNSQSIVTGIFSGYLDEFRVYSRELSAIEVSALAKDKTCFDGLMNGDETDIDCGGSCLTCAVGKNCTLTKDCDNLQCTNDICASAACNDTIKNNEETDVDCGGLNCSSCGTGKACSGAGDCVSKSCAFDICKDKTCSDGIMNGDETDIDCGGSCPVCGVYKMCKVDLDCITGCSNIACINGYCEPFPNEAYSFWRMENNAVDIISGLNGTDFNSPTYITPGITGGGYALKLIRSSYQYITIPTYKSFVNTSFTVEMWIYPTSLNNGYYYGLFTQYDTTSTDHSLVMLVRGVQLSLDFYNDGVTGTTSLTTYTWYHAAFVYDYPSKTQTVYLNGYQDASHVSNQPYLGTSGSINIGIYIDQVSLTMAPKSADDILNDATLASWHSFDCETSYDSGPNKLRGMAVDVTLAPGKVDQGLNFSLSSSYYQSIVTGIFSGYLDEFRVYSRELSAIEVSALAKDKTCFDGLMNGDETDIDCGGSCLTCAVGKNCTLTKDCNNVQCINDICASAACNDAIKNNGETDIDCGGLNCSPCGIGRACSVAGDCANSSCVSGTCKDSSCQSLTYSAYTSYSTGNQPWSISIADLDNDNNNDIIVLNANDANLGIYFNQGNGTFQTPIIFQTASYPQFVGSVDLNKDNNIDLIVAQASDNSIGLFIGLGNKSFSSRMDIPVGSYPFGLGIGDFNKDGNLDLVVVNNHDNTASVLFGYSNESFQSASTLSTGSYVTAVAVADFNGDSYADFVDTDYSDNTVSLFINYGNGSFQQRIAYPTGTSPWGIAVADFNHDNYIDVVAANYGSNTISVLLGNGNGTLRSQKSYSTGTYPIAAAVADLNNDTHIDIVVANYYNNYLSVFLGYGNGSFKTATSLTTDWYLTAVAIADLNGDGRLDIAATTYYGTLNILFNIC</sequence>
<gene>
    <name evidence="4" type="ORF">JYZ213_LOCUS37767</name>
</gene>
<keyword evidence="2" id="KW-1015">Disulfide bond</keyword>
<dbReference type="PANTHER" id="PTHR46580:SF4">
    <property type="entry name" value="ATP_GTP-BINDING PROTEIN"/>
    <property type="match status" value="1"/>
</dbReference>
<protein>
    <recommendedName>
        <fullName evidence="3">LamG-like jellyroll fold domain-containing protein</fullName>
    </recommendedName>
</protein>
<dbReference type="Pfam" id="PF13385">
    <property type="entry name" value="Laminin_G_3"/>
    <property type="match status" value="3"/>
</dbReference>
<evidence type="ECO:0000259" key="3">
    <source>
        <dbReference type="SMART" id="SM00560"/>
    </source>
</evidence>
<name>A0A815KWG8_9BILA</name>
<dbReference type="SUPFAM" id="SSF69318">
    <property type="entry name" value="Integrin alpha N-terminal domain"/>
    <property type="match status" value="1"/>
</dbReference>
<dbReference type="EMBL" id="CAJNOG010001040">
    <property type="protein sequence ID" value="CAF1401231.1"/>
    <property type="molecule type" value="Genomic_DNA"/>
</dbReference>
<dbReference type="SUPFAM" id="SSF49899">
    <property type="entry name" value="Concanavalin A-like lectins/glucanases"/>
    <property type="match status" value="3"/>
</dbReference>
<dbReference type="InterPro" id="IPR013320">
    <property type="entry name" value="ConA-like_dom_sf"/>
</dbReference>
<dbReference type="InterPro" id="IPR013517">
    <property type="entry name" value="FG-GAP"/>
</dbReference>
<organism evidence="4 5">
    <name type="scientific">Adineta steineri</name>
    <dbReference type="NCBI Taxonomy" id="433720"/>
    <lineage>
        <taxon>Eukaryota</taxon>
        <taxon>Metazoa</taxon>
        <taxon>Spiralia</taxon>
        <taxon>Gnathifera</taxon>
        <taxon>Rotifera</taxon>
        <taxon>Eurotatoria</taxon>
        <taxon>Bdelloidea</taxon>
        <taxon>Adinetida</taxon>
        <taxon>Adinetidae</taxon>
        <taxon>Adineta</taxon>
    </lineage>
</organism>
<accession>A0A815KWG8</accession>
<keyword evidence="1" id="KW-0732">Signal</keyword>
<evidence type="ECO:0000313" key="4">
    <source>
        <dbReference type="EMBL" id="CAF1401231.1"/>
    </source>
</evidence>
<dbReference type="Gene3D" id="2.30.30.100">
    <property type="match status" value="4"/>
</dbReference>
<dbReference type="InterPro" id="IPR006558">
    <property type="entry name" value="LamG-like"/>
</dbReference>
<dbReference type="SMART" id="SM00560">
    <property type="entry name" value="LamGL"/>
    <property type="match status" value="1"/>
</dbReference>
<proteinExistence type="predicted"/>
<reference evidence="4" key="1">
    <citation type="submission" date="2021-02" db="EMBL/GenBank/DDBJ databases">
        <authorList>
            <person name="Nowell W R."/>
        </authorList>
    </citation>
    <scope>NUCLEOTIDE SEQUENCE</scope>
</reference>